<name>A0A1Q8E923_9STRE</name>
<reference evidence="3" key="1">
    <citation type="submission" date="2016-12" db="EMBL/GenBank/DDBJ databases">
        <authorList>
            <person name="Gulvik C.A."/>
        </authorList>
    </citation>
    <scope>NUCLEOTIDE SEQUENCE [LARGE SCALE GENOMIC DNA]</scope>
    <source>
        <strain evidence="3">NED12-00049-6B</strain>
    </source>
</reference>
<dbReference type="EMBL" id="MSJM01000003">
    <property type="protein sequence ID" value="OLF48282.1"/>
    <property type="molecule type" value="Genomic_DNA"/>
</dbReference>
<evidence type="ECO:0008006" key="4">
    <source>
        <dbReference type="Google" id="ProtNLM"/>
    </source>
</evidence>
<proteinExistence type="predicted"/>
<feature type="signal peptide" evidence="1">
    <location>
        <begin position="1"/>
        <end position="20"/>
    </location>
</feature>
<protein>
    <recommendedName>
        <fullName evidence="4">DUF5105 domain-containing protein</fullName>
    </recommendedName>
</protein>
<gene>
    <name evidence="2" type="ORF">BU202_04625</name>
</gene>
<dbReference type="PROSITE" id="PS51257">
    <property type="entry name" value="PROKAR_LIPOPROTEIN"/>
    <property type="match status" value="1"/>
</dbReference>
<organism evidence="2 3">
    <name type="scientific">Streptococcus cuniculi</name>
    <dbReference type="NCBI Taxonomy" id="1432788"/>
    <lineage>
        <taxon>Bacteria</taxon>
        <taxon>Bacillati</taxon>
        <taxon>Bacillota</taxon>
        <taxon>Bacilli</taxon>
        <taxon>Lactobacillales</taxon>
        <taxon>Streptococcaceae</taxon>
        <taxon>Streptococcus</taxon>
    </lineage>
</organism>
<evidence type="ECO:0000256" key="1">
    <source>
        <dbReference type="SAM" id="SignalP"/>
    </source>
</evidence>
<evidence type="ECO:0000313" key="3">
    <source>
        <dbReference type="Proteomes" id="UP000186890"/>
    </source>
</evidence>
<dbReference type="AlphaFoldDB" id="A0A1Q8E923"/>
<sequence>MNKKIVIGFFALLATTVLLASCGNGTKDVVKTEGSSEAAQTEEDIIRKDVETLLDSVLTSSDKGFSRLYGESYDRWTEKNIFPEQIEGAIKDNDWTPESKYTYQYAKDFDKLTPSDVLERFLKTRRDNLKDIKEYDIKDIDVADDKATVTFMSRQINNTASANAVNNIYLALADGNLDVFGALNQANAADSEFKKLHTLVSYFLYYANFSNLLVSYSDIPSRLNETPLTEGTYEITFDLEKDSEGHWVISEQNYKNLISDLLNYDEPASQFVYPDGTHAKAGSTETSSSTNVG</sequence>
<accession>A0A1Q8E923</accession>
<evidence type="ECO:0000313" key="2">
    <source>
        <dbReference type="EMBL" id="OLF48282.1"/>
    </source>
</evidence>
<dbReference type="RefSeq" id="WP_075104632.1">
    <property type="nucleotide sequence ID" value="NZ_MSJM01000003.1"/>
</dbReference>
<dbReference type="OrthoDB" id="2217482at2"/>
<comment type="caution">
    <text evidence="2">The sequence shown here is derived from an EMBL/GenBank/DDBJ whole genome shotgun (WGS) entry which is preliminary data.</text>
</comment>
<keyword evidence="3" id="KW-1185">Reference proteome</keyword>
<feature type="chain" id="PRO_5038970822" description="DUF5105 domain-containing protein" evidence="1">
    <location>
        <begin position="21"/>
        <end position="293"/>
    </location>
</feature>
<dbReference type="Proteomes" id="UP000186890">
    <property type="component" value="Unassembled WGS sequence"/>
</dbReference>
<keyword evidence="1" id="KW-0732">Signal</keyword>